<dbReference type="AlphaFoldDB" id="E4L9Q7"/>
<feature type="domain" description="Outer membrane protein beta-barrel" evidence="4">
    <location>
        <begin position="7"/>
        <end position="200"/>
    </location>
</feature>
<evidence type="ECO:0000259" key="4">
    <source>
        <dbReference type="Pfam" id="PF13505"/>
    </source>
</evidence>
<dbReference type="EMBL" id="AENT01000024">
    <property type="protein sequence ID" value="EFR42648.1"/>
    <property type="molecule type" value="Genomic_DNA"/>
</dbReference>
<feature type="chain" id="PRO_5003185294" evidence="3">
    <location>
        <begin position="23"/>
        <end position="351"/>
    </location>
</feature>
<dbReference type="RefSeq" id="WP_007554944.1">
    <property type="nucleotide sequence ID" value="NZ_AENT01000024.1"/>
</dbReference>
<evidence type="ECO:0000256" key="3">
    <source>
        <dbReference type="SAM" id="SignalP"/>
    </source>
</evidence>
<dbReference type="SUPFAM" id="SSF56925">
    <property type="entry name" value="OMPA-like"/>
    <property type="match status" value="1"/>
</dbReference>
<dbReference type="InterPro" id="IPR011250">
    <property type="entry name" value="OMP/PagP_B-barrel"/>
</dbReference>
<comment type="caution">
    <text evidence="5">The sequence shown here is derived from an EMBL/GenBank/DDBJ whole genome shotgun (WGS) entry which is preliminary data.</text>
</comment>
<dbReference type="InterPro" id="IPR027385">
    <property type="entry name" value="Beta-barrel_OMP"/>
</dbReference>
<name>E4L9Q7_9FIRM</name>
<feature type="compositionally biased region" description="Basic and acidic residues" evidence="2">
    <location>
        <begin position="236"/>
        <end position="249"/>
    </location>
</feature>
<gene>
    <name evidence="5" type="ORF">HMPREF9220_0488</name>
</gene>
<feature type="region of interest" description="Disordered" evidence="2">
    <location>
        <begin position="205"/>
        <end position="249"/>
    </location>
</feature>
<dbReference type="eggNOG" id="COG3637">
    <property type="taxonomic scope" value="Bacteria"/>
</dbReference>
<dbReference type="SUPFAM" id="SSF103088">
    <property type="entry name" value="OmpA-like"/>
    <property type="match status" value="1"/>
</dbReference>
<evidence type="ECO:0000313" key="5">
    <source>
        <dbReference type="EMBL" id="EFR42648.1"/>
    </source>
</evidence>
<proteinExistence type="predicted"/>
<evidence type="ECO:0000256" key="1">
    <source>
        <dbReference type="ARBA" id="ARBA00022729"/>
    </source>
</evidence>
<protein>
    <submittedName>
        <fullName evidence="5">Outer membrane insertion signal domain protein</fullName>
    </submittedName>
</protein>
<organism evidence="5 6">
    <name type="scientific">Dialister micraerophilus UPII 345-E</name>
    <dbReference type="NCBI Taxonomy" id="910314"/>
    <lineage>
        <taxon>Bacteria</taxon>
        <taxon>Bacillati</taxon>
        <taxon>Bacillota</taxon>
        <taxon>Negativicutes</taxon>
        <taxon>Veillonellales</taxon>
        <taxon>Veillonellaceae</taxon>
        <taxon>Dialister</taxon>
    </lineage>
</organism>
<evidence type="ECO:0000256" key="2">
    <source>
        <dbReference type="SAM" id="MobiDB-lite"/>
    </source>
</evidence>
<sequence>MKKTLSILLAMTTITAMTYAMQNDLEQGNASINLGMWNTKADGKNFSQSGKWSFDGTLTYGYKDGIEAELRHHKLNTKNTGGDSSELNVLYRLRDDITVFGGLNHISMQDFNVSSPIGEPSRANNAFQLGVIAKYPLKNNMEAYARGSLGTKKTGIIEAGVDYNLDENINVNAGYRYLTTKAREGTMSYQGFMAGVSYKFGTGSHTSKSTYDDDDSYDYSDDSYDDENEPEVTEPAVEKKEKPEVEKTTKTTQEKDYYITSINFDENSSVLKADQKSKLDDLVKKVKSSPNKFKIIGHIKDDDDKKSTNERVRNIAQYAVDNGLDIDQFIGLSRKDGDVEKTNRIDIYEHK</sequence>
<dbReference type="Proteomes" id="UP000004594">
    <property type="component" value="Unassembled WGS sequence"/>
</dbReference>
<feature type="compositionally biased region" description="Acidic residues" evidence="2">
    <location>
        <begin position="212"/>
        <end position="232"/>
    </location>
</feature>
<dbReference type="Pfam" id="PF13505">
    <property type="entry name" value="OMP_b-brl"/>
    <property type="match status" value="1"/>
</dbReference>
<evidence type="ECO:0000313" key="6">
    <source>
        <dbReference type="Proteomes" id="UP000004594"/>
    </source>
</evidence>
<dbReference type="Gene3D" id="2.40.160.20">
    <property type="match status" value="1"/>
</dbReference>
<dbReference type="Gene3D" id="3.30.1330.60">
    <property type="entry name" value="OmpA-like domain"/>
    <property type="match status" value="1"/>
</dbReference>
<dbReference type="InterPro" id="IPR036737">
    <property type="entry name" value="OmpA-like_sf"/>
</dbReference>
<reference evidence="5 6" key="1">
    <citation type="submission" date="2010-11" db="EMBL/GenBank/DDBJ databases">
        <authorList>
            <person name="Durkin A.S."/>
            <person name="Madupu R."/>
            <person name="Torralba M."/>
            <person name="Gillis M."/>
            <person name="Methe B."/>
            <person name="Sutton G."/>
            <person name="Nelson K.E."/>
        </authorList>
    </citation>
    <scope>NUCLEOTIDE SEQUENCE [LARGE SCALE GENOMIC DNA]</scope>
    <source>
        <strain evidence="5 6">UPII 345-E</strain>
    </source>
</reference>
<feature type="signal peptide" evidence="3">
    <location>
        <begin position="1"/>
        <end position="22"/>
    </location>
</feature>
<dbReference type="OrthoDB" id="1627926at2"/>
<accession>E4L9Q7</accession>
<keyword evidence="1 3" id="KW-0732">Signal</keyword>